<dbReference type="RefSeq" id="WP_375732935.1">
    <property type="nucleotide sequence ID" value="NZ_JBCGDC010000006.1"/>
</dbReference>
<protein>
    <submittedName>
        <fullName evidence="1">Uncharacterized protein</fullName>
    </submittedName>
</protein>
<evidence type="ECO:0000313" key="2">
    <source>
        <dbReference type="Proteomes" id="UP001582793"/>
    </source>
</evidence>
<name>A0ABV5CJB4_9ACTN</name>
<evidence type="ECO:0000313" key="1">
    <source>
        <dbReference type="EMBL" id="MFB6392097.1"/>
    </source>
</evidence>
<sequence>MSPATTGSTAVTAPADTLAKGAANPEALLKLLSERIAAKDRDGIVARQDPEAAIVDRDGSETHW</sequence>
<reference evidence="1 2" key="1">
    <citation type="submission" date="2024-04" db="EMBL/GenBank/DDBJ databases">
        <title>Polymorphospora sp. isolated from Baiyangdian Lake in Xiong'an New Area.</title>
        <authorList>
            <person name="Zhang X."/>
            <person name="Liu J."/>
        </authorList>
    </citation>
    <scope>NUCLEOTIDE SEQUENCE [LARGE SCALE GENOMIC DNA]</scope>
    <source>
        <strain evidence="1 2">2-325</strain>
    </source>
</reference>
<comment type="caution">
    <text evidence="1">The sequence shown here is derived from an EMBL/GenBank/DDBJ whole genome shotgun (WGS) entry which is preliminary data.</text>
</comment>
<accession>A0ABV5CJB4</accession>
<gene>
    <name evidence="1" type="ORF">AAFH96_03120</name>
</gene>
<proteinExistence type="predicted"/>
<dbReference type="EMBL" id="JBCGDC010000006">
    <property type="protein sequence ID" value="MFB6392097.1"/>
    <property type="molecule type" value="Genomic_DNA"/>
</dbReference>
<organism evidence="1 2">
    <name type="scientific">Polymorphospora lycopeni</name>
    <dbReference type="NCBI Taxonomy" id="3140240"/>
    <lineage>
        <taxon>Bacteria</taxon>
        <taxon>Bacillati</taxon>
        <taxon>Actinomycetota</taxon>
        <taxon>Actinomycetes</taxon>
        <taxon>Micromonosporales</taxon>
        <taxon>Micromonosporaceae</taxon>
        <taxon>Polymorphospora</taxon>
    </lineage>
</organism>
<dbReference type="Proteomes" id="UP001582793">
    <property type="component" value="Unassembled WGS sequence"/>
</dbReference>
<keyword evidence="2" id="KW-1185">Reference proteome</keyword>